<organism evidence="3 4">
    <name type="scientific">Mobilicoccus caccae</name>
    <dbReference type="NCBI Taxonomy" id="1859295"/>
    <lineage>
        <taxon>Bacteria</taxon>
        <taxon>Bacillati</taxon>
        <taxon>Actinomycetota</taxon>
        <taxon>Actinomycetes</taxon>
        <taxon>Micrococcales</taxon>
        <taxon>Dermatophilaceae</taxon>
        <taxon>Mobilicoccus</taxon>
    </lineage>
</organism>
<dbReference type="Proteomes" id="UP001157126">
    <property type="component" value="Unassembled WGS sequence"/>
</dbReference>
<gene>
    <name evidence="3" type="ORF">GCM10025883_06740</name>
</gene>
<comment type="caution">
    <text evidence="3">The sequence shown here is derived from an EMBL/GenBank/DDBJ whole genome shotgun (WGS) entry which is preliminary data.</text>
</comment>
<feature type="chain" id="PRO_5046731998" evidence="2">
    <location>
        <begin position="34"/>
        <end position="351"/>
    </location>
</feature>
<feature type="region of interest" description="Disordered" evidence="1">
    <location>
        <begin position="34"/>
        <end position="100"/>
    </location>
</feature>
<evidence type="ECO:0000256" key="2">
    <source>
        <dbReference type="SAM" id="SignalP"/>
    </source>
</evidence>
<protein>
    <submittedName>
        <fullName evidence="3">Uncharacterized protein</fullName>
    </submittedName>
</protein>
<keyword evidence="4" id="KW-1185">Reference proteome</keyword>
<dbReference type="EMBL" id="BSUO01000001">
    <property type="protein sequence ID" value="GMA38629.1"/>
    <property type="molecule type" value="Genomic_DNA"/>
</dbReference>
<proteinExistence type="predicted"/>
<feature type="signal peptide" evidence="2">
    <location>
        <begin position="1"/>
        <end position="33"/>
    </location>
</feature>
<reference evidence="4" key="1">
    <citation type="journal article" date="2019" name="Int. J. Syst. Evol. Microbiol.">
        <title>The Global Catalogue of Microorganisms (GCM) 10K type strain sequencing project: providing services to taxonomists for standard genome sequencing and annotation.</title>
        <authorList>
            <consortium name="The Broad Institute Genomics Platform"/>
            <consortium name="The Broad Institute Genome Sequencing Center for Infectious Disease"/>
            <person name="Wu L."/>
            <person name="Ma J."/>
        </authorList>
    </citation>
    <scope>NUCLEOTIDE SEQUENCE [LARGE SCALE GENOMIC DNA]</scope>
    <source>
        <strain evidence="4">NBRC 113072</strain>
    </source>
</reference>
<evidence type="ECO:0000256" key="1">
    <source>
        <dbReference type="SAM" id="MobiDB-lite"/>
    </source>
</evidence>
<feature type="compositionally biased region" description="Low complexity" evidence="1">
    <location>
        <begin position="34"/>
        <end position="70"/>
    </location>
</feature>
<evidence type="ECO:0000313" key="4">
    <source>
        <dbReference type="Proteomes" id="UP001157126"/>
    </source>
</evidence>
<dbReference type="Gene3D" id="3.40.390.10">
    <property type="entry name" value="Collagenase (Catalytic Domain)"/>
    <property type="match status" value="1"/>
</dbReference>
<sequence>MSLTIAPGGTVKLSAAVTALTVAALGCAAPAPAQPLAAAPSLSASSQNAANQNAANQNAANQSAPGQSAPGQSADDPDDTQASHPTRHAATRSPAPEGDAFLAMSIPDIKARVRKADATPMSARDRRCRDLVKSAMPSWWGPSGHTVVCKPGTTKGYDFWFDGVAVLTVNSKLVPEQWVQSVEWATAKVGASERLPLSSAPGLCRTAITQFTALAKKAGNYRVHCVPTITWKVPDTTVKDMSVLGYIQYGKRDIAILETRDVASMAYVTAHELGHAVSYLPRATALRAEVTKLAGRKTFTAGPYVGMPAEVWAESFARYWTKQHKTPSIQKNRLSVSKVDALLKQHGLPRR</sequence>
<accession>A0ABQ6IMI6</accession>
<evidence type="ECO:0000313" key="3">
    <source>
        <dbReference type="EMBL" id="GMA38629.1"/>
    </source>
</evidence>
<dbReference type="InterPro" id="IPR024079">
    <property type="entry name" value="MetalloPept_cat_dom_sf"/>
</dbReference>
<name>A0ABQ6IMI6_9MICO</name>
<keyword evidence="2" id="KW-0732">Signal</keyword>